<reference evidence="1" key="1">
    <citation type="submission" date="2021-02" db="EMBL/GenBank/DDBJ databases">
        <authorList>
            <person name="Nowell W R."/>
        </authorList>
    </citation>
    <scope>NUCLEOTIDE SEQUENCE</scope>
</reference>
<dbReference type="EMBL" id="CAJOBI010269079">
    <property type="protein sequence ID" value="CAF5134490.1"/>
    <property type="molecule type" value="Genomic_DNA"/>
</dbReference>
<comment type="caution">
    <text evidence="1">The sequence shown here is derived from an EMBL/GenBank/DDBJ whole genome shotgun (WGS) entry which is preliminary data.</text>
</comment>
<organism evidence="1 2">
    <name type="scientific">Rotaria magnacalcarata</name>
    <dbReference type="NCBI Taxonomy" id="392030"/>
    <lineage>
        <taxon>Eukaryota</taxon>
        <taxon>Metazoa</taxon>
        <taxon>Spiralia</taxon>
        <taxon>Gnathifera</taxon>
        <taxon>Rotifera</taxon>
        <taxon>Eurotatoria</taxon>
        <taxon>Bdelloidea</taxon>
        <taxon>Philodinida</taxon>
        <taxon>Philodinidae</taxon>
        <taxon>Rotaria</taxon>
    </lineage>
</organism>
<evidence type="ECO:0000313" key="2">
    <source>
        <dbReference type="Proteomes" id="UP000676336"/>
    </source>
</evidence>
<sequence length="43" mass="5068">DPFEPENVEHLKQWRQQQLEAMAVDPAQQETIDQYIEPSVESI</sequence>
<evidence type="ECO:0000313" key="1">
    <source>
        <dbReference type="EMBL" id="CAF5134490.1"/>
    </source>
</evidence>
<protein>
    <submittedName>
        <fullName evidence="1">Uncharacterized protein</fullName>
    </submittedName>
</protein>
<accession>A0A8S3FS72</accession>
<proteinExistence type="predicted"/>
<feature type="non-terminal residue" evidence="1">
    <location>
        <position position="1"/>
    </location>
</feature>
<dbReference type="AlphaFoldDB" id="A0A8S3FS72"/>
<gene>
    <name evidence="1" type="ORF">SMN809_LOCUS63118</name>
</gene>
<name>A0A8S3FS72_9BILA</name>
<dbReference type="Proteomes" id="UP000676336">
    <property type="component" value="Unassembled WGS sequence"/>
</dbReference>